<sequence length="183" mass="21684">MKQDIKRINIIGTSGSGKSTVSRQIAKKLNLPYIELEELCWQDNWTELSDAEFFLKVQKAVSSDGWVLDGTYSRTRHIKWKRVQMVVYLDLPLHLVLYRVLRRTLLYIFKGQLLWAGNKETFRRAFFSYDSIILWSLKTFFRNRKDYLIVSKSSTFSHIKFVRLCSKKEVENFVAQPNDTFNQ</sequence>
<dbReference type="PANTHER" id="PTHR37816:SF1">
    <property type="entry name" value="TOXIN"/>
    <property type="match status" value="1"/>
</dbReference>
<dbReference type="PRINTS" id="PR01100">
    <property type="entry name" value="SHIKIMTKNASE"/>
</dbReference>
<dbReference type="SUPFAM" id="SSF52540">
    <property type="entry name" value="P-loop containing nucleoside triphosphate hydrolases"/>
    <property type="match status" value="1"/>
</dbReference>
<dbReference type="AlphaFoldDB" id="A0A381P0G4"/>
<dbReference type="PANTHER" id="PTHR37816">
    <property type="entry name" value="YALI0E33011P"/>
    <property type="match status" value="1"/>
</dbReference>
<dbReference type="InterPro" id="IPR052922">
    <property type="entry name" value="Cytidylate_Kinase-2"/>
</dbReference>
<gene>
    <name evidence="1" type="ORF">METZ01_LOCUS13260</name>
</gene>
<protein>
    <recommendedName>
        <fullName evidence="2">(d)CMP kinase</fullName>
    </recommendedName>
</protein>
<dbReference type="Pfam" id="PF13238">
    <property type="entry name" value="AAA_18"/>
    <property type="match status" value="1"/>
</dbReference>
<reference evidence="1" key="1">
    <citation type="submission" date="2018-05" db="EMBL/GenBank/DDBJ databases">
        <authorList>
            <person name="Lanie J.A."/>
            <person name="Ng W.-L."/>
            <person name="Kazmierczak K.M."/>
            <person name="Andrzejewski T.M."/>
            <person name="Davidsen T.M."/>
            <person name="Wayne K.J."/>
            <person name="Tettelin H."/>
            <person name="Glass J.I."/>
            <person name="Rusch D."/>
            <person name="Podicherti R."/>
            <person name="Tsui H.-C.T."/>
            <person name="Winkler M.E."/>
        </authorList>
    </citation>
    <scope>NUCLEOTIDE SEQUENCE</scope>
</reference>
<evidence type="ECO:0008006" key="2">
    <source>
        <dbReference type="Google" id="ProtNLM"/>
    </source>
</evidence>
<name>A0A381P0G4_9ZZZZ</name>
<proteinExistence type="predicted"/>
<evidence type="ECO:0000313" key="1">
    <source>
        <dbReference type="EMBL" id="SUZ60406.1"/>
    </source>
</evidence>
<organism evidence="1">
    <name type="scientific">marine metagenome</name>
    <dbReference type="NCBI Taxonomy" id="408172"/>
    <lineage>
        <taxon>unclassified sequences</taxon>
        <taxon>metagenomes</taxon>
        <taxon>ecological metagenomes</taxon>
    </lineage>
</organism>
<accession>A0A381P0G4</accession>
<dbReference type="EMBL" id="UINC01000742">
    <property type="protein sequence ID" value="SUZ60406.1"/>
    <property type="molecule type" value="Genomic_DNA"/>
</dbReference>
<dbReference type="Gene3D" id="3.40.50.300">
    <property type="entry name" value="P-loop containing nucleotide triphosphate hydrolases"/>
    <property type="match status" value="1"/>
</dbReference>
<dbReference type="InterPro" id="IPR027417">
    <property type="entry name" value="P-loop_NTPase"/>
</dbReference>